<dbReference type="OrthoDB" id="5544375at2759"/>
<proteinExistence type="predicted"/>
<feature type="compositionally biased region" description="Basic and acidic residues" evidence="1">
    <location>
        <begin position="76"/>
        <end position="85"/>
    </location>
</feature>
<keyword evidence="3" id="KW-1185">Reference proteome</keyword>
<gene>
    <name evidence="2" type="ORF">BDV98DRAFT_557567</name>
</gene>
<protein>
    <recommendedName>
        <fullName evidence="4">DUF1690-domain-containing protein</fullName>
    </recommendedName>
</protein>
<feature type="region of interest" description="Disordered" evidence="1">
    <location>
        <begin position="27"/>
        <end position="47"/>
    </location>
</feature>
<feature type="compositionally biased region" description="Polar residues" evidence="1">
    <location>
        <begin position="27"/>
        <end position="46"/>
    </location>
</feature>
<dbReference type="Proteomes" id="UP000305067">
    <property type="component" value="Unassembled WGS sequence"/>
</dbReference>
<dbReference type="AlphaFoldDB" id="A0A5C3R104"/>
<name>A0A5C3R104_9AGAR</name>
<reference evidence="2 3" key="1">
    <citation type="journal article" date="2019" name="Nat. Ecol. Evol.">
        <title>Megaphylogeny resolves global patterns of mushroom evolution.</title>
        <authorList>
            <person name="Varga T."/>
            <person name="Krizsan K."/>
            <person name="Foldi C."/>
            <person name="Dima B."/>
            <person name="Sanchez-Garcia M."/>
            <person name="Sanchez-Ramirez S."/>
            <person name="Szollosi G.J."/>
            <person name="Szarkandi J.G."/>
            <person name="Papp V."/>
            <person name="Albert L."/>
            <person name="Andreopoulos W."/>
            <person name="Angelini C."/>
            <person name="Antonin V."/>
            <person name="Barry K.W."/>
            <person name="Bougher N.L."/>
            <person name="Buchanan P."/>
            <person name="Buyck B."/>
            <person name="Bense V."/>
            <person name="Catcheside P."/>
            <person name="Chovatia M."/>
            <person name="Cooper J."/>
            <person name="Damon W."/>
            <person name="Desjardin D."/>
            <person name="Finy P."/>
            <person name="Geml J."/>
            <person name="Haridas S."/>
            <person name="Hughes K."/>
            <person name="Justo A."/>
            <person name="Karasinski D."/>
            <person name="Kautmanova I."/>
            <person name="Kiss B."/>
            <person name="Kocsube S."/>
            <person name="Kotiranta H."/>
            <person name="LaButti K.M."/>
            <person name="Lechner B.E."/>
            <person name="Liimatainen K."/>
            <person name="Lipzen A."/>
            <person name="Lukacs Z."/>
            <person name="Mihaltcheva S."/>
            <person name="Morgado L.N."/>
            <person name="Niskanen T."/>
            <person name="Noordeloos M.E."/>
            <person name="Ohm R.A."/>
            <person name="Ortiz-Santana B."/>
            <person name="Ovrebo C."/>
            <person name="Racz N."/>
            <person name="Riley R."/>
            <person name="Savchenko A."/>
            <person name="Shiryaev A."/>
            <person name="Soop K."/>
            <person name="Spirin V."/>
            <person name="Szebenyi C."/>
            <person name="Tomsovsky M."/>
            <person name="Tulloss R.E."/>
            <person name="Uehling J."/>
            <person name="Grigoriev I.V."/>
            <person name="Vagvolgyi C."/>
            <person name="Papp T."/>
            <person name="Martin F.M."/>
            <person name="Miettinen O."/>
            <person name="Hibbett D.S."/>
            <person name="Nagy L.G."/>
        </authorList>
    </citation>
    <scope>NUCLEOTIDE SEQUENCE [LARGE SCALE GENOMIC DNA]</scope>
    <source>
        <strain evidence="2 3">CBS 309.79</strain>
    </source>
</reference>
<feature type="region of interest" description="Disordered" evidence="1">
    <location>
        <begin position="76"/>
        <end position="104"/>
    </location>
</feature>
<evidence type="ECO:0000256" key="1">
    <source>
        <dbReference type="SAM" id="MobiDB-lite"/>
    </source>
</evidence>
<dbReference type="InterPro" id="IPR012471">
    <property type="entry name" value="DUF1690"/>
</dbReference>
<dbReference type="Pfam" id="PF07956">
    <property type="entry name" value="DUF1690"/>
    <property type="match status" value="1"/>
</dbReference>
<dbReference type="EMBL" id="ML178814">
    <property type="protein sequence ID" value="TFL07278.1"/>
    <property type="molecule type" value="Genomic_DNA"/>
</dbReference>
<organism evidence="2 3">
    <name type="scientific">Pterulicium gracile</name>
    <dbReference type="NCBI Taxonomy" id="1884261"/>
    <lineage>
        <taxon>Eukaryota</taxon>
        <taxon>Fungi</taxon>
        <taxon>Dikarya</taxon>
        <taxon>Basidiomycota</taxon>
        <taxon>Agaricomycotina</taxon>
        <taxon>Agaricomycetes</taxon>
        <taxon>Agaricomycetidae</taxon>
        <taxon>Agaricales</taxon>
        <taxon>Pleurotineae</taxon>
        <taxon>Pterulaceae</taxon>
        <taxon>Pterulicium</taxon>
    </lineage>
</organism>
<dbReference type="STRING" id="1884261.A0A5C3R104"/>
<sequence length="177" mass="20043">MGASQSTSEKVYHNETPIEFSGDVVNQLSDHISTTETAPERQSTLDSHIRGRIQQELSHLRSEEETVRQQIEAALEKENLDREVEGAGQVQEGDEASSGDVKSSVSLMGDLQDIRTKIDRFHSRRQLEDNDAVKVARDEVVECYRKNQTSTLDCWRETQKFKASVAGLEQEYFKSLP</sequence>
<accession>A0A5C3R104</accession>
<evidence type="ECO:0000313" key="3">
    <source>
        <dbReference type="Proteomes" id="UP000305067"/>
    </source>
</evidence>
<evidence type="ECO:0008006" key="4">
    <source>
        <dbReference type="Google" id="ProtNLM"/>
    </source>
</evidence>
<evidence type="ECO:0000313" key="2">
    <source>
        <dbReference type="EMBL" id="TFL07278.1"/>
    </source>
</evidence>